<dbReference type="EMBL" id="JAUFPN010000206">
    <property type="protein sequence ID" value="MDN3568300.1"/>
    <property type="molecule type" value="Genomic_DNA"/>
</dbReference>
<comment type="similarity">
    <text evidence="2 7">Belongs to the ExbD/TolR family.</text>
</comment>
<comment type="caution">
    <text evidence="10">The sequence shown here is derived from an EMBL/GenBank/DDBJ whole genome shotgun (WGS) entry which is preliminary data.</text>
</comment>
<feature type="region of interest" description="Disordered" evidence="8">
    <location>
        <begin position="142"/>
        <end position="165"/>
    </location>
</feature>
<evidence type="ECO:0000256" key="2">
    <source>
        <dbReference type="ARBA" id="ARBA00005811"/>
    </source>
</evidence>
<evidence type="ECO:0000256" key="7">
    <source>
        <dbReference type="RuleBase" id="RU003879"/>
    </source>
</evidence>
<evidence type="ECO:0000313" key="11">
    <source>
        <dbReference type="Proteomes" id="UP001529369"/>
    </source>
</evidence>
<evidence type="ECO:0000313" key="10">
    <source>
        <dbReference type="EMBL" id="MDN3568300.1"/>
    </source>
</evidence>
<keyword evidence="5 9" id="KW-1133">Transmembrane helix</keyword>
<keyword evidence="4 7" id="KW-0812">Transmembrane</keyword>
<sequence>MSMQPIGDTDDDAHPVSEINVTPLVDVMLVLLVIFMVTAPMLTAGVAVDLPRTAAAPLSPPQPPLELSMTREGGLFIGPDALEFAALEPRLVALHTESPDRALHLRADRGIEYGEVLRIMGLVQRAGIAKVALVSMPGGDAPAVPGAPAQSPSIQAAPSPAATGR</sequence>
<dbReference type="PANTHER" id="PTHR30558:SF7">
    <property type="entry name" value="TOL-PAL SYSTEM PROTEIN TOLR"/>
    <property type="match status" value="1"/>
</dbReference>
<keyword evidence="6 9" id="KW-0472">Membrane</keyword>
<evidence type="ECO:0000256" key="8">
    <source>
        <dbReference type="SAM" id="MobiDB-lite"/>
    </source>
</evidence>
<protein>
    <submittedName>
        <fullName evidence="10">Biopolymer transporter ExbD</fullName>
    </submittedName>
</protein>
<evidence type="ECO:0000256" key="4">
    <source>
        <dbReference type="ARBA" id="ARBA00022692"/>
    </source>
</evidence>
<dbReference type="RefSeq" id="WP_290320408.1">
    <property type="nucleotide sequence ID" value="NZ_JAUFPN010000206.1"/>
</dbReference>
<evidence type="ECO:0000256" key="9">
    <source>
        <dbReference type="SAM" id="Phobius"/>
    </source>
</evidence>
<gene>
    <name evidence="10" type="ORF">QWZ14_28310</name>
</gene>
<accession>A0ABT8AF48</accession>
<name>A0ABT8AF48_9PROT</name>
<proteinExistence type="inferred from homology"/>
<organism evidence="10 11">
    <name type="scientific">Paeniroseomonas aquatica</name>
    <dbReference type="NCBI Taxonomy" id="373043"/>
    <lineage>
        <taxon>Bacteria</taxon>
        <taxon>Pseudomonadati</taxon>
        <taxon>Pseudomonadota</taxon>
        <taxon>Alphaproteobacteria</taxon>
        <taxon>Acetobacterales</taxon>
        <taxon>Acetobacteraceae</taxon>
        <taxon>Paeniroseomonas</taxon>
    </lineage>
</organism>
<keyword evidence="3" id="KW-1003">Cell membrane</keyword>
<keyword evidence="7" id="KW-0813">Transport</keyword>
<evidence type="ECO:0000256" key="1">
    <source>
        <dbReference type="ARBA" id="ARBA00004162"/>
    </source>
</evidence>
<comment type="subcellular location">
    <subcellularLocation>
        <location evidence="1">Cell membrane</location>
        <topology evidence="1">Single-pass membrane protein</topology>
    </subcellularLocation>
    <subcellularLocation>
        <location evidence="7">Cell membrane</location>
        <topology evidence="7">Single-pass type II membrane protein</topology>
    </subcellularLocation>
</comment>
<evidence type="ECO:0000256" key="6">
    <source>
        <dbReference type="ARBA" id="ARBA00023136"/>
    </source>
</evidence>
<dbReference type="Proteomes" id="UP001529369">
    <property type="component" value="Unassembled WGS sequence"/>
</dbReference>
<reference evidence="11" key="1">
    <citation type="journal article" date="2019" name="Int. J. Syst. Evol. Microbiol.">
        <title>The Global Catalogue of Microorganisms (GCM) 10K type strain sequencing project: providing services to taxonomists for standard genome sequencing and annotation.</title>
        <authorList>
            <consortium name="The Broad Institute Genomics Platform"/>
            <consortium name="The Broad Institute Genome Sequencing Center for Infectious Disease"/>
            <person name="Wu L."/>
            <person name="Ma J."/>
        </authorList>
    </citation>
    <scope>NUCLEOTIDE SEQUENCE [LARGE SCALE GENOMIC DNA]</scope>
    <source>
        <strain evidence="11">CECT 7131</strain>
    </source>
</reference>
<evidence type="ECO:0000256" key="3">
    <source>
        <dbReference type="ARBA" id="ARBA00022475"/>
    </source>
</evidence>
<keyword evidence="7" id="KW-0653">Protein transport</keyword>
<dbReference type="PANTHER" id="PTHR30558">
    <property type="entry name" value="EXBD MEMBRANE COMPONENT OF PMF-DRIVEN MACROMOLECULE IMPORT SYSTEM"/>
    <property type="match status" value="1"/>
</dbReference>
<dbReference type="InterPro" id="IPR003400">
    <property type="entry name" value="ExbD"/>
</dbReference>
<dbReference type="Pfam" id="PF02472">
    <property type="entry name" value="ExbD"/>
    <property type="match status" value="1"/>
</dbReference>
<evidence type="ECO:0000256" key="5">
    <source>
        <dbReference type="ARBA" id="ARBA00022989"/>
    </source>
</evidence>
<keyword evidence="11" id="KW-1185">Reference proteome</keyword>
<dbReference type="Gene3D" id="3.30.420.270">
    <property type="match status" value="1"/>
</dbReference>
<feature type="transmembrane region" description="Helical" evidence="9">
    <location>
        <begin position="27"/>
        <end position="48"/>
    </location>
</feature>